<evidence type="ECO:0000313" key="3">
    <source>
        <dbReference type="Proteomes" id="UP000613255"/>
    </source>
</evidence>
<feature type="transmembrane region" description="Helical" evidence="1">
    <location>
        <begin position="352"/>
        <end position="372"/>
    </location>
</feature>
<accession>A0A934HSE6</accession>
<gene>
    <name evidence="2" type="ORF">JAO82_08925</name>
</gene>
<feature type="transmembrane region" description="Helical" evidence="1">
    <location>
        <begin position="249"/>
        <end position="270"/>
    </location>
</feature>
<dbReference type="EMBL" id="JAEIJD010000006">
    <property type="protein sequence ID" value="MBI6630006.1"/>
    <property type="molecule type" value="Genomic_DNA"/>
</dbReference>
<evidence type="ECO:0000313" key="2">
    <source>
        <dbReference type="EMBL" id="MBI6630006.1"/>
    </source>
</evidence>
<proteinExistence type="predicted"/>
<name>A0A934HSE6_9RHOB</name>
<organism evidence="2 3">
    <name type="scientific">Pontibaca salina</name>
    <dbReference type="NCBI Taxonomy" id="2795731"/>
    <lineage>
        <taxon>Bacteria</taxon>
        <taxon>Pseudomonadati</taxon>
        <taxon>Pseudomonadota</taxon>
        <taxon>Alphaproteobacteria</taxon>
        <taxon>Rhodobacterales</taxon>
        <taxon>Roseobacteraceae</taxon>
        <taxon>Pontibaca</taxon>
    </lineage>
</organism>
<feature type="transmembrane region" description="Helical" evidence="1">
    <location>
        <begin position="73"/>
        <end position="93"/>
    </location>
</feature>
<feature type="transmembrane region" description="Helical" evidence="1">
    <location>
        <begin position="146"/>
        <end position="165"/>
    </location>
</feature>
<feature type="transmembrane region" description="Helical" evidence="1">
    <location>
        <begin position="218"/>
        <end position="237"/>
    </location>
</feature>
<feature type="transmembrane region" description="Helical" evidence="1">
    <location>
        <begin position="105"/>
        <end position="126"/>
    </location>
</feature>
<keyword evidence="1" id="KW-0812">Transmembrane</keyword>
<dbReference type="Pfam" id="PF13687">
    <property type="entry name" value="DUF4153"/>
    <property type="match status" value="1"/>
</dbReference>
<feature type="transmembrane region" description="Helical" evidence="1">
    <location>
        <begin position="12"/>
        <end position="33"/>
    </location>
</feature>
<feature type="transmembrane region" description="Helical" evidence="1">
    <location>
        <begin position="319"/>
        <end position="340"/>
    </location>
</feature>
<evidence type="ECO:0000256" key="1">
    <source>
        <dbReference type="SAM" id="Phobius"/>
    </source>
</evidence>
<protein>
    <submittedName>
        <fullName evidence="2">DUF4153 domain-containing protein</fullName>
    </submittedName>
</protein>
<keyword evidence="3" id="KW-1185">Reference proteome</keyword>
<feature type="transmembrane region" description="Helical" evidence="1">
    <location>
        <begin position="290"/>
        <end position="307"/>
    </location>
</feature>
<dbReference type="InterPro" id="IPR025291">
    <property type="entry name" value="DUF4153"/>
</dbReference>
<feature type="transmembrane region" description="Helical" evidence="1">
    <location>
        <begin position="185"/>
        <end position="206"/>
    </location>
</feature>
<comment type="caution">
    <text evidence="2">The sequence shown here is derived from an EMBL/GenBank/DDBJ whole genome shotgun (WGS) entry which is preliminary data.</text>
</comment>
<feature type="transmembrane region" description="Helical" evidence="1">
    <location>
        <begin position="45"/>
        <end position="66"/>
    </location>
</feature>
<sequence>MIDGEVETWLGVVARRLTLAVLGAVAALALWALGDNWRYSSGAPMLYLALFTFTAVQSLVALALAGPLSVTRALAGALLLSVPLTGLVGLAGLRYGNPLEILDDSVMLAVVGVLLLFATPFLAVALQDRKRWAKYALLFDTAWTMVLRYGLALVFVGVFWLIVFLSTSLLRLVDITLVERWTSSVAVRFAVSGWVLGLGLAVMHELRAIVSPHLGLRLLRLLVPIMLVVVALFLTALPLRGLSYLFGEFSSAGTLIATAILAITLVSAALERDDAAAVQHRGLRAATRALALLVPLLAALAVWAVLLRVRQYGWTPHRALAVCVAWFLLAYGVGYGAAVIGRWGWAGRIRSVNVIMALAVVAIAALWMTPVLDVYRLSTNSQVARFQQGDAHLDQLSLWQLEHDWGRAGQAGLRRLEAFDAHPEHDELIARIKTLRRQATPFQFEQAILNRAAPESAAKLARLLAVRPGKDRLDPDLLLDLSPWRMAQWLEGCARKLPDGQAACVMVRGAFLPSQPEDGQGIVLYLDAAGAVQADFVVLSEAETATFRVLHDLHREAWPILDHSALTAALSGDFTIRPTGGNALFLDGAVLAPGY</sequence>
<keyword evidence="1" id="KW-1133">Transmembrane helix</keyword>
<dbReference type="AlphaFoldDB" id="A0A934HSE6"/>
<keyword evidence="1" id="KW-0472">Membrane</keyword>
<dbReference type="RefSeq" id="WP_198686034.1">
    <property type="nucleotide sequence ID" value="NZ_JAEIJD010000006.1"/>
</dbReference>
<reference evidence="2" key="1">
    <citation type="submission" date="2020-12" db="EMBL/GenBank/DDBJ databases">
        <title>Pontibaca salina gen. nov., sp. nov., isolated from marine sediment.</title>
        <authorList>
            <person name="Bo J."/>
            <person name="Wang S."/>
            <person name="Song X."/>
            <person name="Du Z."/>
        </authorList>
    </citation>
    <scope>NUCLEOTIDE SEQUENCE</scope>
    <source>
        <strain evidence="2">S1109L</strain>
    </source>
</reference>
<dbReference type="Proteomes" id="UP000613255">
    <property type="component" value="Unassembled WGS sequence"/>
</dbReference>